<keyword evidence="2" id="KW-0804">Transcription</keyword>
<evidence type="ECO:0000256" key="1">
    <source>
        <dbReference type="ARBA" id="ARBA00007692"/>
    </source>
</evidence>
<reference evidence="4" key="4">
    <citation type="submission" date="2019-03" db="UniProtKB">
        <authorList>
            <consortium name="EnsemblPlants"/>
        </authorList>
    </citation>
    <scope>IDENTIFICATION</scope>
</reference>
<evidence type="ECO:0000256" key="3">
    <source>
        <dbReference type="ARBA" id="ARBA00022946"/>
    </source>
</evidence>
<dbReference type="PANTHER" id="PTHR13068:SF111">
    <property type="match status" value="1"/>
</dbReference>
<sequence length="190" mass="21587">ALFGSSGKLLRVLDRSPYILSSNLERVVKPNAAFLRECRIGACDIAKLCVAQPRMLTSNVERVRAMAARAEGLGVPRGSRMFWRMLNALAFLREKDITAKVEYLKDTFRWSDAEVGIALCKAPMVLALSKDLLQRKSEFLISESCCQRRYSWRSSYAPTRKLHHNSLKTMQQRAKGKCRLDSDLHEARPV</sequence>
<keyword evidence="5" id="KW-1185">Reference proteome</keyword>
<evidence type="ECO:0000256" key="2">
    <source>
        <dbReference type="ARBA" id="ARBA00022472"/>
    </source>
</evidence>
<keyword evidence="3" id="KW-0809">Transit peptide</keyword>
<reference evidence="5" key="2">
    <citation type="journal article" date="2017" name="Nat. Plants">
        <title>The Aegilops tauschii genome reveals multiple impacts of transposons.</title>
        <authorList>
            <person name="Zhao G."/>
            <person name="Zou C."/>
            <person name="Li K."/>
            <person name="Wang K."/>
            <person name="Li T."/>
            <person name="Gao L."/>
            <person name="Zhang X."/>
            <person name="Wang H."/>
            <person name="Yang Z."/>
            <person name="Liu X."/>
            <person name="Jiang W."/>
            <person name="Mao L."/>
            <person name="Kong X."/>
            <person name="Jiao Y."/>
            <person name="Jia J."/>
        </authorList>
    </citation>
    <scope>NUCLEOTIDE SEQUENCE [LARGE SCALE GENOMIC DNA]</scope>
    <source>
        <strain evidence="5">cv. AL8/78</strain>
    </source>
</reference>
<dbReference type="Gramene" id="AET6Gv20044800.2">
    <property type="protein sequence ID" value="AET6Gv20044800.2"/>
    <property type="gene ID" value="AET6Gv20044800"/>
</dbReference>
<dbReference type="Pfam" id="PF02536">
    <property type="entry name" value="mTERF"/>
    <property type="match status" value="1"/>
</dbReference>
<organism evidence="4 5">
    <name type="scientific">Aegilops tauschii subsp. strangulata</name>
    <name type="common">Goatgrass</name>
    <dbReference type="NCBI Taxonomy" id="200361"/>
    <lineage>
        <taxon>Eukaryota</taxon>
        <taxon>Viridiplantae</taxon>
        <taxon>Streptophyta</taxon>
        <taxon>Embryophyta</taxon>
        <taxon>Tracheophyta</taxon>
        <taxon>Spermatophyta</taxon>
        <taxon>Magnoliopsida</taxon>
        <taxon>Liliopsida</taxon>
        <taxon>Poales</taxon>
        <taxon>Poaceae</taxon>
        <taxon>BOP clade</taxon>
        <taxon>Pooideae</taxon>
        <taxon>Triticodae</taxon>
        <taxon>Triticeae</taxon>
        <taxon>Triticinae</taxon>
        <taxon>Aegilops</taxon>
    </lineage>
</organism>
<keyword evidence="2" id="KW-0806">Transcription termination</keyword>
<keyword evidence="2" id="KW-0805">Transcription regulation</keyword>
<evidence type="ECO:0000313" key="4">
    <source>
        <dbReference type="EnsemblPlants" id="AET6Gv20044800.2"/>
    </source>
</evidence>
<protein>
    <submittedName>
        <fullName evidence="4">Uncharacterized protein</fullName>
    </submittedName>
</protein>
<dbReference type="GO" id="GO:0006353">
    <property type="term" value="P:DNA-templated transcription termination"/>
    <property type="evidence" value="ECO:0007669"/>
    <property type="project" value="UniProtKB-KW"/>
</dbReference>
<dbReference type="Proteomes" id="UP000015105">
    <property type="component" value="Chromosome 6D"/>
</dbReference>
<dbReference type="AlphaFoldDB" id="A0A453MR40"/>
<dbReference type="InterPro" id="IPR038538">
    <property type="entry name" value="MTERF_sf"/>
</dbReference>
<proteinExistence type="inferred from homology"/>
<reference evidence="5" key="1">
    <citation type="journal article" date="2014" name="Science">
        <title>Ancient hybridizations among the ancestral genomes of bread wheat.</title>
        <authorList>
            <consortium name="International Wheat Genome Sequencing Consortium,"/>
            <person name="Marcussen T."/>
            <person name="Sandve S.R."/>
            <person name="Heier L."/>
            <person name="Spannagl M."/>
            <person name="Pfeifer M."/>
            <person name="Jakobsen K.S."/>
            <person name="Wulff B.B."/>
            <person name="Steuernagel B."/>
            <person name="Mayer K.F."/>
            <person name="Olsen O.A."/>
        </authorList>
    </citation>
    <scope>NUCLEOTIDE SEQUENCE [LARGE SCALE GENOMIC DNA]</scope>
    <source>
        <strain evidence="5">cv. AL8/78</strain>
    </source>
</reference>
<dbReference type="Gene3D" id="1.25.70.10">
    <property type="entry name" value="Transcription termination factor 3, mitochondrial"/>
    <property type="match status" value="1"/>
</dbReference>
<comment type="similarity">
    <text evidence="1">Belongs to the mTERF family.</text>
</comment>
<evidence type="ECO:0000313" key="5">
    <source>
        <dbReference type="Proteomes" id="UP000015105"/>
    </source>
</evidence>
<dbReference type="InterPro" id="IPR003690">
    <property type="entry name" value="MTERF"/>
</dbReference>
<name>A0A453MR40_AEGTS</name>
<accession>A0A453MR40</accession>
<reference evidence="4" key="5">
    <citation type="journal article" date="2021" name="G3 (Bethesda)">
        <title>Aegilops tauschii genome assembly Aet v5.0 features greater sequence contiguity and improved annotation.</title>
        <authorList>
            <person name="Wang L."/>
            <person name="Zhu T."/>
            <person name="Rodriguez J.C."/>
            <person name="Deal K.R."/>
            <person name="Dubcovsky J."/>
            <person name="McGuire P.E."/>
            <person name="Lux T."/>
            <person name="Spannagl M."/>
            <person name="Mayer K.F.X."/>
            <person name="Baldrich P."/>
            <person name="Meyers B.C."/>
            <person name="Huo N."/>
            <person name="Gu Y.Q."/>
            <person name="Zhou H."/>
            <person name="Devos K.M."/>
            <person name="Bennetzen J.L."/>
            <person name="Unver T."/>
            <person name="Budak H."/>
            <person name="Gulick P.J."/>
            <person name="Galiba G."/>
            <person name="Kalapos B."/>
            <person name="Nelson D.R."/>
            <person name="Li P."/>
            <person name="You F.M."/>
            <person name="Luo M.C."/>
            <person name="Dvorak J."/>
        </authorList>
    </citation>
    <scope>NUCLEOTIDE SEQUENCE [LARGE SCALE GENOMIC DNA]</scope>
    <source>
        <strain evidence="4">cv. AL8/78</strain>
    </source>
</reference>
<dbReference type="EnsemblPlants" id="AET6Gv20044800.2">
    <property type="protein sequence ID" value="AET6Gv20044800.2"/>
    <property type="gene ID" value="AET6Gv20044800"/>
</dbReference>
<dbReference type="PANTHER" id="PTHR13068">
    <property type="entry name" value="CGI-12 PROTEIN-RELATED"/>
    <property type="match status" value="1"/>
</dbReference>
<reference evidence="4" key="3">
    <citation type="journal article" date="2017" name="Nature">
        <title>Genome sequence of the progenitor of the wheat D genome Aegilops tauschii.</title>
        <authorList>
            <person name="Luo M.C."/>
            <person name="Gu Y.Q."/>
            <person name="Puiu D."/>
            <person name="Wang H."/>
            <person name="Twardziok S.O."/>
            <person name="Deal K.R."/>
            <person name="Huo N."/>
            <person name="Zhu T."/>
            <person name="Wang L."/>
            <person name="Wang Y."/>
            <person name="McGuire P.E."/>
            <person name="Liu S."/>
            <person name="Long H."/>
            <person name="Ramasamy R.K."/>
            <person name="Rodriguez J.C."/>
            <person name="Van S.L."/>
            <person name="Yuan L."/>
            <person name="Wang Z."/>
            <person name="Xia Z."/>
            <person name="Xiao L."/>
            <person name="Anderson O.D."/>
            <person name="Ouyang S."/>
            <person name="Liang Y."/>
            <person name="Zimin A.V."/>
            <person name="Pertea G."/>
            <person name="Qi P."/>
            <person name="Bennetzen J.L."/>
            <person name="Dai X."/>
            <person name="Dawson M.W."/>
            <person name="Muller H.G."/>
            <person name="Kugler K."/>
            <person name="Rivarola-Duarte L."/>
            <person name="Spannagl M."/>
            <person name="Mayer K.F.X."/>
            <person name="Lu F.H."/>
            <person name="Bevan M.W."/>
            <person name="Leroy P."/>
            <person name="Li P."/>
            <person name="You F.M."/>
            <person name="Sun Q."/>
            <person name="Liu Z."/>
            <person name="Lyons E."/>
            <person name="Wicker T."/>
            <person name="Salzberg S.L."/>
            <person name="Devos K.M."/>
            <person name="Dvorak J."/>
        </authorList>
    </citation>
    <scope>NUCLEOTIDE SEQUENCE [LARGE SCALE GENOMIC DNA]</scope>
    <source>
        <strain evidence="4">cv. AL8/78</strain>
    </source>
</reference>
<dbReference type="GO" id="GO:0003676">
    <property type="term" value="F:nucleic acid binding"/>
    <property type="evidence" value="ECO:0007669"/>
    <property type="project" value="InterPro"/>
</dbReference>